<dbReference type="EMBL" id="WHWB01034625">
    <property type="protein sequence ID" value="KAJ7406954.1"/>
    <property type="molecule type" value="Genomic_DNA"/>
</dbReference>
<sequence>MQLFLPPSEKPLRCLRFISPAGLPLNQHTYNLVEISIVWLERQEEIYPDNCGTGFSTPIKCKENLLGDCDLDAVQAQRNDKGSNLGMLEGFTPVDWKLADLVPVFKEGKEDEPGNDRHVNLTSMTGLKGILNDFADDTKLRGSVEFLKDREVLQKDPEKLKDWAITNTGS</sequence>
<organism evidence="1 2">
    <name type="scientific">Willisornis vidua</name>
    <name type="common">Xingu scale-backed antbird</name>
    <dbReference type="NCBI Taxonomy" id="1566151"/>
    <lineage>
        <taxon>Eukaryota</taxon>
        <taxon>Metazoa</taxon>
        <taxon>Chordata</taxon>
        <taxon>Craniata</taxon>
        <taxon>Vertebrata</taxon>
        <taxon>Euteleostomi</taxon>
        <taxon>Archelosauria</taxon>
        <taxon>Archosauria</taxon>
        <taxon>Dinosauria</taxon>
        <taxon>Saurischia</taxon>
        <taxon>Theropoda</taxon>
        <taxon>Coelurosauria</taxon>
        <taxon>Aves</taxon>
        <taxon>Neognathae</taxon>
        <taxon>Neoaves</taxon>
        <taxon>Telluraves</taxon>
        <taxon>Australaves</taxon>
        <taxon>Passeriformes</taxon>
        <taxon>Thamnophilidae</taxon>
        <taxon>Willisornis</taxon>
    </lineage>
</organism>
<name>A0ABQ9CVG6_9PASS</name>
<gene>
    <name evidence="1" type="ORF">WISP_129825</name>
</gene>
<accession>A0ABQ9CVG6</accession>
<protein>
    <submittedName>
        <fullName evidence="1">Uncharacterized protein</fullName>
    </submittedName>
</protein>
<keyword evidence="2" id="KW-1185">Reference proteome</keyword>
<comment type="caution">
    <text evidence="1">The sequence shown here is derived from an EMBL/GenBank/DDBJ whole genome shotgun (WGS) entry which is preliminary data.</text>
</comment>
<evidence type="ECO:0000313" key="2">
    <source>
        <dbReference type="Proteomes" id="UP001145742"/>
    </source>
</evidence>
<reference evidence="1" key="1">
    <citation type="submission" date="2019-10" db="EMBL/GenBank/DDBJ databases">
        <authorList>
            <person name="Soares A.E.R."/>
            <person name="Aleixo A."/>
            <person name="Schneider P."/>
            <person name="Miyaki C.Y."/>
            <person name="Schneider M.P."/>
            <person name="Mello C."/>
            <person name="Vasconcelos A.T.R."/>
        </authorList>
    </citation>
    <scope>NUCLEOTIDE SEQUENCE</scope>
    <source>
        <tissue evidence="1">Muscle</tissue>
    </source>
</reference>
<evidence type="ECO:0000313" key="1">
    <source>
        <dbReference type="EMBL" id="KAJ7406954.1"/>
    </source>
</evidence>
<proteinExistence type="predicted"/>
<dbReference type="Proteomes" id="UP001145742">
    <property type="component" value="Unassembled WGS sequence"/>
</dbReference>